<dbReference type="Proteomes" id="UP000030665">
    <property type="component" value="Unassembled WGS sequence"/>
</dbReference>
<dbReference type="AlphaFoldDB" id="A0A077Z8V1"/>
<dbReference type="GO" id="GO:0005524">
    <property type="term" value="F:ATP binding"/>
    <property type="evidence" value="ECO:0007669"/>
    <property type="project" value="UniProtKB-KW"/>
</dbReference>
<dbReference type="GO" id="GO:0000055">
    <property type="term" value="P:ribosomal large subunit export from nucleus"/>
    <property type="evidence" value="ECO:0007669"/>
    <property type="project" value="TreeGrafter"/>
</dbReference>
<keyword evidence="4" id="KW-1185">Reference proteome</keyword>
<evidence type="ECO:0000313" key="4">
    <source>
        <dbReference type="Proteomes" id="UP000030665"/>
    </source>
</evidence>
<name>A0A077Z8V1_TRITR</name>
<dbReference type="Gene3D" id="3.40.50.410">
    <property type="entry name" value="von Willebrand factor, type A domain"/>
    <property type="match status" value="1"/>
</dbReference>
<evidence type="ECO:0000256" key="2">
    <source>
        <dbReference type="ARBA" id="ARBA00022840"/>
    </source>
</evidence>
<dbReference type="PANTHER" id="PTHR48103:SF2">
    <property type="entry name" value="MIDASIN"/>
    <property type="match status" value="1"/>
</dbReference>
<reference evidence="3" key="2">
    <citation type="submission" date="2014-03" db="EMBL/GenBank/DDBJ databases">
        <title>The whipworm genome and dual-species transcriptomics of an intimate host-pathogen interaction.</title>
        <authorList>
            <person name="Foth B.J."/>
            <person name="Tsai I.J."/>
            <person name="Reid A.J."/>
            <person name="Bancroft A.J."/>
            <person name="Nichol S."/>
            <person name="Tracey A."/>
            <person name="Holroyd N."/>
            <person name="Cotton J.A."/>
            <person name="Stanley E.J."/>
            <person name="Zarowiecki M."/>
            <person name="Liu J.Z."/>
            <person name="Huckvale T."/>
            <person name="Cooper P.J."/>
            <person name="Grencis R.K."/>
            <person name="Berriman M."/>
        </authorList>
    </citation>
    <scope>NUCLEOTIDE SEQUENCE [LARGE SCALE GENOMIC DNA]</scope>
</reference>
<reference evidence="3" key="1">
    <citation type="submission" date="2014-01" db="EMBL/GenBank/DDBJ databases">
        <authorList>
            <person name="Aslett M."/>
        </authorList>
    </citation>
    <scope>NUCLEOTIDE SEQUENCE</scope>
</reference>
<protein>
    <submittedName>
        <fullName evidence="3">VWA 2 domain containing protein</fullName>
    </submittedName>
</protein>
<dbReference type="EMBL" id="HG806013">
    <property type="protein sequence ID" value="CDW56164.1"/>
    <property type="molecule type" value="Genomic_DNA"/>
</dbReference>
<dbReference type="InterPro" id="IPR036465">
    <property type="entry name" value="vWFA_dom_sf"/>
</dbReference>
<proteinExistence type="predicted"/>
<dbReference type="STRING" id="36087.A0A077Z8V1"/>
<dbReference type="SUPFAM" id="SSF53300">
    <property type="entry name" value="vWA-like"/>
    <property type="match status" value="1"/>
</dbReference>
<keyword evidence="1" id="KW-0547">Nucleotide-binding</keyword>
<accession>A0A077Z8V1</accession>
<organism evidence="3 4">
    <name type="scientific">Trichuris trichiura</name>
    <name type="common">Whipworm</name>
    <name type="synonym">Trichocephalus trichiurus</name>
    <dbReference type="NCBI Taxonomy" id="36087"/>
    <lineage>
        <taxon>Eukaryota</taxon>
        <taxon>Metazoa</taxon>
        <taxon>Ecdysozoa</taxon>
        <taxon>Nematoda</taxon>
        <taxon>Enoplea</taxon>
        <taxon>Dorylaimia</taxon>
        <taxon>Trichinellida</taxon>
        <taxon>Trichuridae</taxon>
        <taxon>Trichuris</taxon>
    </lineage>
</organism>
<keyword evidence="2" id="KW-0067">ATP-binding</keyword>
<dbReference type="GO" id="GO:0030687">
    <property type="term" value="C:preribosome, large subunit precursor"/>
    <property type="evidence" value="ECO:0007669"/>
    <property type="project" value="TreeGrafter"/>
</dbReference>
<dbReference type="GO" id="GO:0005634">
    <property type="term" value="C:nucleus"/>
    <property type="evidence" value="ECO:0007669"/>
    <property type="project" value="TreeGrafter"/>
</dbReference>
<dbReference type="PANTHER" id="PTHR48103">
    <property type="entry name" value="MIDASIN-RELATED"/>
    <property type="match status" value="1"/>
</dbReference>
<sequence length="291" mass="32504">MSAEECLSIWTQFVRFTESLSVELCERLRAILVPTTASRLQGDYRTGKRLNIRKLIPFVASNFRQNKIWLRRTKRAKRSYQIIIAIDSSSSMMDNRAKQIAIESLALISNALRRLEVGSVAVCKFGESTELLSPLCDHFDDLTGAAVVQGLNFSELRTNVCNLLKCVPSFFSSPGDGGDFVGIDAPARLLVIVSDGRGVYAEGQDAMKQSIQELIQFGVFILFIIIDQESPGKSSIFDVKVPTFKDNGRLDIVSYLEIFPFPFYIILKRISDLPGVVGDALCQWFQMVANI</sequence>
<dbReference type="OrthoDB" id="422220at2759"/>
<dbReference type="GO" id="GO:0000027">
    <property type="term" value="P:ribosomal large subunit assembly"/>
    <property type="evidence" value="ECO:0007669"/>
    <property type="project" value="TreeGrafter"/>
</dbReference>
<evidence type="ECO:0000256" key="1">
    <source>
        <dbReference type="ARBA" id="ARBA00022741"/>
    </source>
</evidence>
<evidence type="ECO:0000313" key="3">
    <source>
        <dbReference type="EMBL" id="CDW56164.1"/>
    </source>
</evidence>
<gene>
    <name evidence="3" type="ORF">TTRE_0000443901</name>
</gene>